<keyword evidence="4 7" id="KW-0732">Signal</keyword>
<dbReference type="PANTHER" id="PTHR34820:SF4">
    <property type="entry name" value="INNER MEMBRANE PROTEIN YEBZ"/>
    <property type="match status" value="1"/>
</dbReference>
<evidence type="ECO:0000313" key="9">
    <source>
        <dbReference type="EMBL" id="BAG42854.1"/>
    </source>
</evidence>
<dbReference type="EMBL" id="AP009385">
    <property type="protein sequence ID" value="BAG42854.1"/>
    <property type="molecule type" value="Genomic_DNA"/>
</dbReference>
<dbReference type="eggNOG" id="COG2372">
    <property type="taxonomic scope" value="Bacteria"/>
</dbReference>
<name>A0A0H3KHT7_BURM1</name>
<accession>A0A0H3KHT7</accession>
<dbReference type="Gene3D" id="2.60.40.1220">
    <property type="match status" value="1"/>
</dbReference>
<dbReference type="Pfam" id="PF04234">
    <property type="entry name" value="CopC"/>
    <property type="match status" value="1"/>
</dbReference>
<dbReference type="PANTHER" id="PTHR34820">
    <property type="entry name" value="INNER MEMBRANE PROTEIN YEBZ"/>
    <property type="match status" value="1"/>
</dbReference>
<evidence type="ECO:0000256" key="3">
    <source>
        <dbReference type="ARBA" id="ARBA00022723"/>
    </source>
</evidence>
<evidence type="ECO:0000256" key="7">
    <source>
        <dbReference type="SAM" id="SignalP"/>
    </source>
</evidence>
<dbReference type="GO" id="GO:0046688">
    <property type="term" value="P:response to copper ion"/>
    <property type="evidence" value="ECO:0007669"/>
    <property type="project" value="InterPro"/>
</dbReference>
<proteinExistence type="inferred from homology"/>
<evidence type="ECO:0000259" key="8">
    <source>
        <dbReference type="Pfam" id="PF04234"/>
    </source>
</evidence>
<keyword evidence="10" id="KW-1185">Reference proteome</keyword>
<dbReference type="GO" id="GO:0006825">
    <property type="term" value="P:copper ion transport"/>
    <property type="evidence" value="ECO:0007669"/>
    <property type="project" value="InterPro"/>
</dbReference>
<evidence type="ECO:0000256" key="1">
    <source>
        <dbReference type="ARBA" id="ARBA00004418"/>
    </source>
</evidence>
<dbReference type="KEGG" id="bmj:BMULJ_00901"/>
<dbReference type="SUPFAM" id="SSF81296">
    <property type="entry name" value="E set domains"/>
    <property type="match status" value="1"/>
</dbReference>
<dbReference type="KEGG" id="bmu:Bmul_2340"/>
<dbReference type="STRING" id="395019.BMULJ_00901"/>
<dbReference type="InterPro" id="IPR032694">
    <property type="entry name" value="CopC/D"/>
</dbReference>
<dbReference type="AlphaFoldDB" id="A0A0H3KHT7"/>
<dbReference type="HOGENOM" id="CLU_087859_4_2_4"/>
<evidence type="ECO:0000256" key="5">
    <source>
        <dbReference type="ARBA" id="ARBA00022764"/>
    </source>
</evidence>
<gene>
    <name evidence="9" type="primary">pcoC</name>
    <name evidence="9" type="ordered locus">BMULJ_00901</name>
</gene>
<feature type="signal peptide" evidence="7">
    <location>
        <begin position="1"/>
        <end position="26"/>
    </location>
</feature>
<dbReference type="Proteomes" id="UP000008815">
    <property type="component" value="Chromosome 1"/>
</dbReference>
<dbReference type="GO" id="GO:0005507">
    <property type="term" value="F:copper ion binding"/>
    <property type="evidence" value="ECO:0007669"/>
    <property type="project" value="InterPro"/>
</dbReference>
<sequence length="130" mass="13940">MLSIRKLLFPVFAATSLVLFSAAAQAHPKLLTSDPQANAEVAAPAKIELHFSETLTTQFSGAKLVMTGMPGMSSMSHAMPMEVKVSSGEDGKTMVITPAKPLMTGDYRVEWRAVSADTHPITGNFSFKVK</sequence>
<reference evidence="9 10" key="1">
    <citation type="submission" date="2007-04" db="EMBL/GenBank/DDBJ databases">
        <title>Complete genome sequence of Burkholderia multivorans ATCC 17616.</title>
        <authorList>
            <person name="Ohtsubo Y."/>
            <person name="Yamashita A."/>
            <person name="Kurokawa K."/>
            <person name="Takami H."/>
            <person name="Yuhara S."/>
            <person name="Nishiyama E."/>
            <person name="Endo R."/>
            <person name="Miyazaki R."/>
            <person name="Ono A."/>
            <person name="Yano K."/>
            <person name="Ito M."/>
            <person name="Sota M."/>
            <person name="Yuji N."/>
            <person name="Hattori M."/>
            <person name="Tsuda M."/>
        </authorList>
    </citation>
    <scope>NUCLEOTIDE SEQUENCE [LARGE SCALE GENOMIC DNA]</scope>
    <source>
        <strain evidence="10">ATCC 17616 / 249</strain>
    </source>
</reference>
<dbReference type="InterPro" id="IPR014755">
    <property type="entry name" value="Cu-Rt/internalin_Ig-like"/>
</dbReference>
<evidence type="ECO:0000313" key="10">
    <source>
        <dbReference type="Proteomes" id="UP000008815"/>
    </source>
</evidence>
<dbReference type="InterPro" id="IPR047685">
    <property type="entry name" value="CopC-like"/>
</dbReference>
<dbReference type="GO" id="GO:0005886">
    <property type="term" value="C:plasma membrane"/>
    <property type="evidence" value="ECO:0007669"/>
    <property type="project" value="TreeGrafter"/>
</dbReference>
<feature type="domain" description="CopC" evidence="8">
    <location>
        <begin position="27"/>
        <end position="129"/>
    </location>
</feature>
<dbReference type="NCBIfam" id="NF033814">
    <property type="entry name" value="copper_CopC"/>
    <property type="match status" value="1"/>
</dbReference>
<comment type="similarity">
    <text evidence="2">Belongs to the CopC family.</text>
</comment>
<protein>
    <submittedName>
        <fullName evidence="9">Copper resistance protein C</fullName>
    </submittedName>
</protein>
<evidence type="ECO:0000256" key="6">
    <source>
        <dbReference type="ARBA" id="ARBA00023008"/>
    </source>
</evidence>
<comment type="subcellular location">
    <subcellularLocation>
        <location evidence="1">Periplasm</location>
    </subcellularLocation>
</comment>
<dbReference type="InterPro" id="IPR014756">
    <property type="entry name" value="Ig_E-set"/>
</dbReference>
<keyword evidence="5" id="KW-0574">Periplasm</keyword>
<evidence type="ECO:0000256" key="4">
    <source>
        <dbReference type="ARBA" id="ARBA00022729"/>
    </source>
</evidence>
<dbReference type="InterPro" id="IPR007348">
    <property type="entry name" value="CopC_dom"/>
</dbReference>
<organism evidence="9 10">
    <name type="scientific">Burkholderia multivorans (strain ATCC 17616 / 249)</name>
    <dbReference type="NCBI Taxonomy" id="395019"/>
    <lineage>
        <taxon>Bacteria</taxon>
        <taxon>Pseudomonadati</taxon>
        <taxon>Pseudomonadota</taxon>
        <taxon>Betaproteobacteria</taxon>
        <taxon>Burkholderiales</taxon>
        <taxon>Burkholderiaceae</taxon>
        <taxon>Burkholderia</taxon>
        <taxon>Burkholderia cepacia complex</taxon>
    </lineage>
</organism>
<keyword evidence="3" id="KW-0479">Metal-binding</keyword>
<keyword evidence="6" id="KW-0186">Copper</keyword>
<dbReference type="GO" id="GO:0042597">
    <property type="term" value="C:periplasmic space"/>
    <property type="evidence" value="ECO:0007669"/>
    <property type="project" value="UniProtKB-SubCell"/>
</dbReference>
<feature type="chain" id="PRO_5002613894" evidence="7">
    <location>
        <begin position="27"/>
        <end position="130"/>
    </location>
</feature>
<evidence type="ECO:0000256" key="2">
    <source>
        <dbReference type="ARBA" id="ARBA00010509"/>
    </source>
</evidence>
<dbReference type="RefSeq" id="WP_006414870.1">
    <property type="nucleotide sequence ID" value="NC_010084.1"/>
</dbReference>